<proteinExistence type="predicted"/>
<dbReference type="GO" id="GO:0004857">
    <property type="term" value="F:enzyme inhibitor activity"/>
    <property type="evidence" value="ECO:0007669"/>
    <property type="project" value="InterPro"/>
</dbReference>
<evidence type="ECO:0000256" key="3">
    <source>
        <dbReference type="SAM" id="SignalP"/>
    </source>
</evidence>
<dbReference type="InterPro" id="IPR051955">
    <property type="entry name" value="PME_Inhibitor"/>
</dbReference>
<feature type="domain" description="Pectinesterase inhibitor" evidence="4">
    <location>
        <begin position="24"/>
        <end position="195"/>
    </location>
</feature>
<gene>
    <name evidence="5" type="ORF">OLC1_LOCUS12750</name>
</gene>
<evidence type="ECO:0000256" key="1">
    <source>
        <dbReference type="ARBA" id="ARBA00022729"/>
    </source>
</evidence>
<keyword evidence="6" id="KW-1185">Reference proteome</keyword>
<dbReference type="Proteomes" id="UP001161247">
    <property type="component" value="Chromosome 4"/>
</dbReference>
<dbReference type="SUPFAM" id="SSF101148">
    <property type="entry name" value="Plant invertase/pectin methylesterase inhibitor"/>
    <property type="match status" value="1"/>
</dbReference>
<dbReference type="AlphaFoldDB" id="A0AAV1D6Y7"/>
<organism evidence="5 6">
    <name type="scientific">Oldenlandia corymbosa var. corymbosa</name>
    <dbReference type="NCBI Taxonomy" id="529605"/>
    <lineage>
        <taxon>Eukaryota</taxon>
        <taxon>Viridiplantae</taxon>
        <taxon>Streptophyta</taxon>
        <taxon>Embryophyta</taxon>
        <taxon>Tracheophyta</taxon>
        <taxon>Spermatophyta</taxon>
        <taxon>Magnoliopsida</taxon>
        <taxon>eudicotyledons</taxon>
        <taxon>Gunneridae</taxon>
        <taxon>Pentapetalae</taxon>
        <taxon>asterids</taxon>
        <taxon>lamiids</taxon>
        <taxon>Gentianales</taxon>
        <taxon>Rubiaceae</taxon>
        <taxon>Rubioideae</taxon>
        <taxon>Spermacoceae</taxon>
        <taxon>Hedyotis-Oldenlandia complex</taxon>
        <taxon>Oldenlandia</taxon>
    </lineage>
</organism>
<dbReference type="NCBIfam" id="TIGR01614">
    <property type="entry name" value="PME_inhib"/>
    <property type="match status" value="1"/>
</dbReference>
<feature type="signal peptide" evidence="3">
    <location>
        <begin position="1"/>
        <end position="20"/>
    </location>
</feature>
<dbReference type="PANTHER" id="PTHR31080">
    <property type="entry name" value="PECTINESTERASE INHIBITOR-LIKE"/>
    <property type="match status" value="1"/>
</dbReference>
<dbReference type="PANTHER" id="PTHR31080:SF296">
    <property type="entry name" value="OS05G0360900 PROTEIN"/>
    <property type="match status" value="1"/>
</dbReference>
<feature type="region of interest" description="Disordered" evidence="2">
    <location>
        <begin position="208"/>
        <end position="255"/>
    </location>
</feature>
<evidence type="ECO:0000259" key="4">
    <source>
        <dbReference type="SMART" id="SM00856"/>
    </source>
</evidence>
<evidence type="ECO:0000313" key="6">
    <source>
        <dbReference type="Proteomes" id="UP001161247"/>
    </source>
</evidence>
<feature type="compositionally biased region" description="Acidic residues" evidence="2">
    <location>
        <begin position="223"/>
        <end position="232"/>
    </location>
</feature>
<dbReference type="Gene3D" id="1.20.140.40">
    <property type="entry name" value="Invertase/pectin methylesterase inhibitor family protein"/>
    <property type="match status" value="1"/>
</dbReference>
<dbReference type="EMBL" id="OX459121">
    <property type="protein sequence ID" value="CAI9103630.1"/>
    <property type="molecule type" value="Genomic_DNA"/>
</dbReference>
<accession>A0AAV1D6Y7</accession>
<protein>
    <submittedName>
        <fullName evidence="5">OLC1v1002150C1</fullName>
    </submittedName>
</protein>
<reference evidence="5" key="1">
    <citation type="submission" date="2023-03" db="EMBL/GenBank/DDBJ databases">
        <authorList>
            <person name="Julca I."/>
        </authorList>
    </citation>
    <scope>NUCLEOTIDE SEQUENCE</scope>
</reference>
<name>A0AAV1D6Y7_OLDCO</name>
<sequence length="255" mass="28080">MGLYIAIVLIAVSFAAPVISNPQKQPTTVKEWCATTYNPEPCEHVLTNNPKYGLDQIKGKDDFIKVSVQLAYDRALNASRNVHTLGPKSKTAGEKAALAQCVDLYDKNVVILNQTIHQVYICNSEDLSEYILNEKAGDDADNSQKKCTAFDVLAKSLNNIDDCEEAFFDIDMTDNVMTLIRDSVLEDLIVNALALNAEKLKVAGLKPSVGKKTASESAQMDSSSEDVEEGEEYKELKHSAHSDYTAPHTHPPHHN</sequence>
<dbReference type="Pfam" id="PF04043">
    <property type="entry name" value="PMEI"/>
    <property type="match status" value="1"/>
</dbReference>
<dbReference type="SMART" id="SM00856">
    <property type="entry name" value="PMEI"/>
    <property type="match status" value="1"/>
</dbReference>
<feature type="chain" id="PRO_5043897708" evidence="3">
    <location>
        <begin position="21"/>
        <end position="255"/>
    </location>
</feature>
<evidence type="ECO:0000256" key="2">
    <source>
        <dbReference type="SAM" id="MobiDB-lite"/>
    </source>
</evidence>
<dbReference type="InterPro" id="IPR006501">
    <property type="entry name" value="Pectinesterase_inhib_dom"/>
</dbReference>
<evidence type="ECO:0000313" key="5">
    <source>
        <dbReference type="EMBL" id="CAI9103630.1"/>
    </source>
</evidence>
<keyword evidence="1 3" id="KW-0732">Signal</keyword>
<dbReference type="InterPro" id="IPR035513">
    <property type="entry name" value="Invertase/methylesterase_inhib"/>
</dbReference>